<dbReference type="SUPFAM" id="SSF63562">
    <property type="entry name" value="RPB6/omega subunit-like"/>
    <property type="match status" value="1"/>
</dbReference>
<dbReference type="InterPro" id="IPR006111">
    <property type="entry name" value="Rpo6/Rpb6"/>
</dbReference>
<dbReference type="Gene3D" id="3.90.940.10">
    <property type="match status" value="1"/>
</dbReference>
<evidence type="ECO:0000313" key="5">
    <source>
        <dbReference type="Proteomes" id="UP000005270"/>
    </source>
</evidence>
<dbReference type="InterPro" id="IPR020708">
    <property type="entry name" value="DNA-dir_RNA_polK_14-18kDa_CS"/>
</dbReference>
<evidence type="ECO:0000256" key="1">
    <source>
        <dbReference type="ARBA" id="ARBA00022478"/>
    </source>
</evidence>
<dbReference type="STRING" id="1184251.TCELL_0044"/>
<dbReference type="OrthoDB" id="10567at2157"/>
<evidence type="ECO:0000313" key="4">
    <source>
        <dbReference type="EMBL" id="AFK50469.1"/>
    </source>
</evidence>
<dbReference type="Proteomes" id="UP000005270">
    <property type="component" value="Chromosome"/>
</dbReference>
<dbReference type="eggNOG" id="arCOG01268">
    <property type="taxonomic scope" value="Archaea"/>
</dbReference>
<dbReference type="PROSITE" id="PS01111">
    <property type="entry name" value="RNA_POL_K_14KD"/>
    <property type="match status" value="1"/>
</dbReference>
<dbReference type="GO" id="GO:0005737">
    <property type="term" value="C:cytoplasm"/>
    <property type="evidence" value="ECO:0007669"/>
    <property type="project" value="UniProtKB-SubCell"/>
</dbReference>
<dbReference type="InterPro" id="IPR006110">
    <property type="entry name" value="Pol_omega/Rpo6/RPB6"/>
</dbReference>
<dbReference type="EC" id="2.7.7.6" evidence="3"/>
<dbReference type="NCBIfam" id="NF002208">
    <property type="entry name" value="PRK01099.1-3"/>
    <property type="match status" value="1"/>
</dbReference>
<name>I3TCI1_THEC1</name>
<dbReference type="PANTHER" id="PTHR47227">
    <property type="entry name" value="DNA-DIRECTED RNA POLYMERASE SUBUNIT K"/>
    <property type="match status" value="1"/>
</dbReference>
<dbReference type="NCBIfam" id="NF002207">
    <property type="entry name" value="PRK01099.1-2"/>
    <property type="match status" value="1"/>
</dbReference>
<reference evidence="4 5" key="1">
    <citation type="journal article" date="2012" name="J. Bacteriol.">
        <title>Complete genome sequence of the hyperthermophilic cellulolytic Crenarchaeon 'Thermogladius cellulolyticus' 1633.</title>
        <authorList>
            <person name="Mardanov A.V."/>
            <person name="Kochetkova T.V."/>
            <person name="Beletsky A.V."/>
            <person name="Bonch-Osmolovskaya E.A."/>
            <person name="Ravin N.V."/>
            <person name="Skryabin K.G."/>
        </authorList>
    </citation>
    <scope>NUCLEOTIDE SEQUENCE [LARGE SCALE GENOMIC DNA]</scope>
    <source>
        <strain evidence="5">DSM 22663 / VKM B-2946 / 1633</strain>
    </source>
</reference>
<comment type="similarity">
    <text evidence="3">Belongs to the archaeal Rpo6/eukaryotic RPB6 RNA polymerase subunit family.</text>
</comment>
<keyword evidence="2 3" id="KW-0804">Transcription</keyword>
<comment type="function">
    <text evidence="3">DNA-dependent RNA polymerase (RNAP) catalyzes the transcription of DNA into RNA using the four ribonucleoside triphosphates as substrates.</text>
</comment>
<dbReference type="GO" id="GO:0006360">
    <property type="term" value="P:transcription by RNA polymerase I"/>
    <property type="evidence" value="ECO:0007669"/>
    <property type="project" value="TreeGrafter"/>
</dbReference>
<dbReference type="InterPro" id="IPR036161">
    <property type="entry name" value="RPB6/omega-like_sf"/>
</dbReference>
<dbReference type="GO" id="GO:0003899">
    <property type="term" value="F:DNA-directed RNA polymerase activity"/>
    <property type="evidence" value="ECO:0007669"/>
    <property type="project" value="UniProtKB-UniRule"/>
</dbReference>
<comment type="subunit">
    <text evidence="3">Part of the RNA polymerase complex.</text>
</comment>
<dbReference type="GO" id="GO:0006366">
    <property type="term" value="P:transcription by RNA polymerase II"/>
    <property type="evidence" value="ECO:0007669"/>
    <property type="project" value="TreeGrafter"/>
</dbReference>
<comment type="catalytic activity">
    <reaction evidence="3">
        <text>RNA(n) + a ribonucleoside 5'-triphosphate = RNA(n+1) + diphosphate</text>
        <dbReference type="Rhea" id="RHEA:21248"/>
        <dbReference type="Rhea" id="RHEA-COMP:14527"/>
        <dbReference type="Rhea" id="RHEA-COMP:17342"/>
        <dbReference type="ChEBI" id="CHEBI:33019"/>
        <dbReference type="ChEBI" id="CHEBI:61557"/>
        <dbReference type="ChEBI" id="CHEBI:140395"/>
        <dbReference type="EC" id="2.7.7.6"/>
    </reaction>
</comment>
<dbReference type="EMBL" id="CP003531">
    <property type="protein sequence ID" value="AFK50469.1"/>
    <property type="molecule type" value="Genomic_DNA"/>
</dbReference>
<keyword evidence="5" id="KW-1185">Reference proteome</keyword>
<comment type="subcellular location">
    <subcellularLocation>
        <location evidence="3">Cytoplasm</location>
    </subcellularLocation>
</comment>
<dbReference type="HOGENOM" id="CLU_112527_4_0_2"/>
<dbReference type="PANTHER" id="PTHR47227:SF5">
    <property type="entry name" value="DNA-DIRECTED RNA POLYMERASES I, II, AND III SUBUNIT RPABC2"/>
    <property type="match status" value="1"/>
</dbReference>
<gene>
    <name evidence="3" type="primary">rpo6</name>
    <name evidence="3" type="synonym">rpoK</name>
    <name evidence="4" type="ordered locus">TCELL_0044</name>
</gene>
<organism evidence="4 5">
    <name type="scientific">Thermogladius calderae (strain DSM 22663 / VKM B-2946 / 1633)</name>
    <dbReference type="NCBI Taxonomy" id="1184251"/>
    <lineage>
        <taxon>Archaea</taxon>
        <taxon>Thermoproteota</taxon>
        <taxon>Thermoprotei</taxon>
        <taxon>Desulfurococcales</taxon>
        <taxon>Desulfurococcaceae</taxon>
        <taxon>Thermogladius</taxon>
    </lineage>
</organism>
<keyword evidence="3" id="KW-0808">Transferase</keyword>
<dbReference type="GO" id="GO:0042797">
    <property type="term" value="P:tRNA transcription by RNA polymerase III"/>
    <property type="evidence" value="ECO:0007669"/>
    <property type="project" value="TreeGrafter"/>
</dbReference>
<keyword evidence="1 3" id="KW-0240">DNA-directed RNA polymerase</keyword>
<evidence type="ECO:0000256" key="3">
    <source>
        <dbReference type="HAMAP-Rule" id="MF_00192"/>
    </source>
</evidence>
<evidence type="ECO:0000256" key="2">
    <source>
        <dbReference type="ARBA" id="ARBA00023163"/>
    </source>
</evidence>
<keyword evidence="3" id="KW-0963">Cytoplasm</keyword>
<dbReference type="HAMAP" id="MF_00192">
    <property type="entry name" value="RNApol_arch_Rpo6"/>
    <property type="match status" value="1"/>
</dbReference>
<keyword evidence="3" id="KW-0548">Nucleotidyltransferase</keyword>
<dbReference type="KEGG" id="thg:TCELL_0044"/>
<dbReference type="GO" id="GO:0000428">
    <property type="term" value="C:DNA-directed RNA polymerase complex"/>
    <property type="evidence" value="ECO:0007669"/>
    <property type="project" value="UniProtKB-KW"/>
</dbReference>
<dbReference type="RefSeq" id="WP_014736720.1">
    <property type="nucleotide sequence ID" value="NC_017954.1"/>
</dbReference>
<dbReference type="Pfam" id="PF01192">
    <property type="entry name" value="RNA_pol_Rpb6"/>
    <property type="match status" value="1"/>
</dbReference>
<dbReference type="InParanoid" id="I3TCI1"/>
<dbReference type="SMART" id="SM01409">
    <property type="entry name" value="RNA_pol_Rpb6"/>
    <property type="match status" value="1"/>
</dbReference>
<proteinExistence type="inferred from homology"/>
<dbReference type="AlphaFoldDB" id="I3TCI1"/>
<sequence length="104" mass="11669">MSTSETEKLYYSKLTRFEVARVVGARALQLAYGAPPLFDISSFPIKDPVAIAIAELIRGLLPMSIKRRGIDGSTELVPVNKLITDDIKRYLESILDSWSQSRRL</sequence>
<protein>
    <recommendedName>
        <fullName evidence="3">DNA-directed RNA polymerase subunit Rpo6</fullName>
        <ecNumber evidence="3">2.7.7.6</ecNumber>
    </recommendedName>
    <alternativeName>
        <fullName evidence="3">DNA-directed RNA polymerase subunit K</fullName>
    </alternativeName>
</protein>
<dbReference type="GeneID" id="13012311"/>
<accession>I3TCI1</accession>
<dbReference type="GO" id="GO:0003677">
    <property type="term" value="F:DNA binding"/>
    <property type="evidence" value="ECO:0007669"/>
    <property type="project" value="UniProtKB-UniRule"/>
</dbReference>
<dbReference type="FunCoup" id="I3TCI1">
    <property type="interactions" value="9"/>
</dbReference>